<gene>
    <name evidence="3" type="ORF">AArcS_1291</name>
</gene>
<dbReference type="EMBL" id="CP064786">
    <property type="protein sequence ID" value="QSG02508.1"/>
    <property type="molecule type" value="Genomic_DNA"/>
</dbReference>
<evidence type="ECO:0000313" key="3">
    <source>
        <dbReference type="EMBL" id="QSG02508.1"/>
    </source>
</evidence>
<name>A0A897MR79_9EURY</name>
<evidence type="ECO:0000256" key="1">
    <source>
        <dbReference type="SAM" id="MobiDB-lite"/>
    </source>
</evidence>
<sequence length="131" mass="14339">MYLGGAKTLGPEFRDFEGAKEVSAHRRSESETASESVDRREERDTTDCEGCGETIDASRTYCPQCRLELADLDQADGPDVVMDDSPEPDSLVNRSRNIERHEENGINTRVAIALVVLVIVIGAVIGAFVLL</sequence>
<keyword evidence="4" id="KW-1185">Reference proteome</keyword>
<feature type="region of interest" description="Disordered" evidence="1">
    <location>
        <begin position="1"/>
        <end position="50"/>
    </location>
</feature>
<dbReference type="KEGG" id="hara:AArcS_1291"/>
<keyword evidence="2" id="KW-0812">Transmembrane</keyword>
<organism evidence="3 4">
    <name type="scientific">Natranaeroarchaeum sulfidigenes</name>
    <dbReference type="NCBI Taxonomy" id="2784880"/>
    <lineage>
        <taxon>Archaea</taxon>
        <taxon>Methanobacteriati</taxon>
        <taxon>Methanobacteriota</taxon>
        <taxon>Stenosarchaea group</taxon>
        <taxon>Halobacteria</taxon>
        <taxon>Halobacteriales</taxon>
        <taxon>Natronoarchaeaceae</taxon>
        <taxon>Natranaeroarchaeum</taxon>
    </lineage>
</organism>
<evidence type="ECO:0000313" key="4">
    <source>
        <dbReference type="Proteomes" id="UP000663586"/>
    </source>
</evidence>
<feature type="transmembrane region" description="Helical" evidence="2">
    <location>
        <begin position="110"/>
        <end position="130"/>
    </location>
</feature>
<keyword evidence="2" id="KW-0472">Membrane</keyword>
<protein>
    <recommendedName>
        <fullName evidence="5">Zinc ribbon domain-containing protein</fullName>
    </recommendedName>
</protein>
<proteinExistence type="predicted"/>
<evidence type="ECO:0008006" key="5">
    <source>
        <dbReference type="Google" id="ProtNLM"/>
    </source>
</evidence>
<evidence type="ECO:0000256" key="2">
    <source>
        <dbReference type="SAM" id="Phobius"/>
    </source>
</evidence>
<accession>A0A897MR79</accession>
<dbReference type="AlphaFoldDB" id="A0A897MR79"/>
<feature type="compositionally biased region" description="Basic and acidic residues" evidence="1">
    <location>
        <begin position="12"/>
        <end position="46"/>
    </location>
</feature>
<reference evidence="3" key="1">
    <citation type="submission" date="2020-11" db="EMBL/GenBank/DDBJ databases">
        <title>Carbohydrate-dependent, anaerobic sulfur respiration: A novel catabolism in halophilic archaea.</title>
        <authorList>
            <person name="Sorokin D.Y."/>
            <person name="Messina E."/>
            <person name="Smedile F."/>
            <person name="La Cono V."/>
            <person name="Hallsworth J.E."/>
            <person name="Yakimov M.M."/>
        </authorList>
    </citation>
    <scope>NUCLEOTIDE SEQUENCE</scope>
    <source>
        <strain evidence="3">AArc-S</strain>
    </source>
</reference>
<keyword evidence="2" id="KW-1133">Transmembrane helix</keyword>
<dbReference type="Proteomes" id="UP000663586">
    <property type="component" value="Chromosome"/>
</dbReference>